<dbReference type="NCBIfam" id="TIGR01462">
    <property type="entry name" value="greA"/>
    <property type="match status" value="1"/>
</dbReference>
<dbReference type="Gene3D" id="1.10.287.180">
    <property type="entry name" value="Transcription elongation factor, GreA/GreB, N-terminal domain"/>
    <property type="match status" value="1"/>
</dbReference>
<dbReference type="InterPro" id="IPR006359">
    <property type="entry name" value="Tscrpt_elong_fac_GreA"/>
</dbReference>
<evidence type="ECO:0000313" key="13">
    <source>
        <dbReference type="EMBL" id="PMP83602.1"/>
    </source>
</evidence>
<dbReference type="Proteomes" id="UP000236910">
    <property type="component" value="Unassembled WGS sequence"/>
</dbReference>
<dbReference type="FunFam" id="3.10.50.30:FF:000001">
    <property type="entry name" value="Transcription elongation factor GreA"/>
    <property type="match status" value="1"/>
</dbReference>
<evidence type="ECO:0000313" key="12">
    <source>
        <dbReference type="EMBL" id="PMP68091.1"/>
    </source>
</evidence>
<organism evidence="13 14">
    <name type="scientific">Caldisericum exile</name>
    <dbReference type="NCBI Taxonomy" id="693075"/>
    <lineage>
        <taxon>Bacteria</taxon>
        <taxon>Pseudomonadati</taxon>
        <taxon>Caldisericota/Cryosericota group</taxon>
        <taxon>Caldisericota</taxon>
        <taxon>Caldisericia</taxon>
        <taxon>Caldisericales</taxon>
        <taxon>Caldisericaceae</taxon>
        <taxon>Caldisericum</taxon>
    </lineage>
</organism>
<dbReference type="InterPro" id="IPR022691">
    <property type="entry name" value="Tscrpt_elong_fac_GreA/B_N"/>
</dbReference>
<evidence type="ECO:0000256" key="9">
    <source>
        <dbReference type="RuleBase" id="RU000556"/>
    </source>
</evidence>
<dbReference type="InterPro" id="IPR036953">
    <property type="entry name" value="GreA/GreB_C_sf"/>
</dbReference>
<dbReference type="Proteomes" id="UP000237040">
    <property type="component" value="Unassembled WGS sequence"/>
</dbReference>
<evidence type="ECO:0000259" key="10">
    <source>
        <dbReference type="Pfam" id="PF01272"/>
    </source>
</evidence>
<gene>
    <name evidence="8" type="primary">greA</name>
    <name evidence="13" type="ORF">C0175_01500</name>
    <name evidence="12" type="ORF">C0189_01980</name>
</gene>
<dbReference type="EMBL" id="PNIX01000088">
    <property type="protein sequence ID" value="PMP83602.1"/>
    <property type="molecule type" value="Genomic_DNA"/>
</dbReference>
<evidence type="ECO:0000256" key="5">
    <source>
        <dbReference type="ARBA" id="ARBA00023163"/>
    </source>
</evidence>
<dbReference type="Gene3D" id="3.10.50.30">
    <property type="entry name" value="Transcription elongation factor, GreA/GreB, C-terminal domain"/>
    <property type="match status" value="1"/>
</dbReference>
<dbReference type="GO" id="GO:0032784">
    <property type="term" value="P:regulation of DNA-templated transcription elongation"/>
    <property type="evidence" value="ECO:0007669"/>
    <property type="project" value="UniProtKB-UniRule"/>
</dbReference>
<keyword evidence="3 8" id="KW-0805">Transcription regulation</keyword>
<keyword evidence="5 8" id="KW-0804">Transcription</keyword>
<dbReference type="GO" id="GO:0070063">
    <property type="term" value="F:RNA polymerase binding"/>
    <property type="evidence" value="ECO:0007669"/>
    <property type="project" value="InterPro"/>
</dbReference>
<dbReference type="InterPro" id="IPR028624">
    <property type="entry name" value="Tscrpt_elong_fac_GreA/B"/>
</dbReference>
<evidence type="ECO:0000313" key="15">
    <source>
        <dbReference type="Proteomes" id="UP000237040"/>
    </source>
</evidence>
<dbReference type="EMBL" id="PNIL01000028">
    <property type="protein sequence ID" value="PMP68091.1"/>
    <property type="molecule type" value="Genomic_DNA"/>
</dbReference>
<dbReference type="NCBIfam" id="NF001261">
    <property type="entry name" value="PRK00226.1-2"/>
    <property type="match status" value="1"/>
</dbReference>
<dbReference type="AlphaFoldDB" id="A0A2J6X8L8"/>
<dbReference type="SUPFAM" id="SSF54534">
    <property type="entry name" value="FKBP-like"/>
    <property type="match status" value="1"/>
</dbReference>
<dbReference type="Pfam" id="PF03449">
    <property type="entry name" value="GreA_GreB_N"/>
    <property type="match status" value="1"/>
</dbReference>
<evidence type="ECO:0000256" key="4">
    <source>
        <dbReference type="ARBA" id="ARBA00023125"/>
    </source>
</evidence>
<evidence type="ECO:0000256" key="7">
    <source>
        <dbReference type="ARBA" id="ARBA00030776"/>
    </source>
</evidence>
<sequence>MEESVEGKIQISRKGYEELKKELEERKTVIRQEISERIKQAITFGDLSENSEYDAAKQEQAYNESRIAELEAILSKAEIIDEDSVDTDKVNIGCKVELKNLETGKIVSYYIVGPAESDPDTGKISSTSPVGRGLIGHKVNEIVEIQVPKGVVRYKILKIVKGD</sequence>
<dbReference type="GO" id="GO:0003677">
    <property type="term" value="F:DNA binding"/>
    <property type="evidence" value="ECO:0007669"/>
    <property type="project" value="UniProtKB-UniRule"/>
</dbReference>
<dbReference type="SUPFAM" id="SSF46557">
    <property type="entry name" value="GreA transcript cleavage protein, N-terminal domain"/>
    <property type="match status" value="1"/>
</dbReference>
<protein>
    <recommendedName>
        <fullName evidence="2 8">Transcription elongation factor GreA</fullName>
    </recommendedName>
    <alternativeName>
        <fullName evidence="7 8">Transcript cleavage factor GreA</fullName>
    </alternativeName>
</protein>
<dbReference type="InterPro" id="IPR001437">
    <property type="entry name" value="Tscrpt_elong_fac_GreA/B_C"/>
</dbReference>
<dbReference type="PROSITE" id="PS00829">
    <property type="entry name" value="GREAB_1"/>
    <property type="match status" value="1"/>
</dbReference>
<evidence type="ECO:0000256" key="2">
    <source>
        <dbReference type="ARBA" id="ARBA00013729"/>
    </source>
</evidence>
<dbReference type="PIRSF" id="PIRSF006092">
    <property type="entry name" value="GreA_GreB"/>
    <property type="match status" value="1"/>
</dbReference>
<keyword evidence="13" id="KW-0251">Elongation factor</keyword>
<dbReference type="HAMAP" id="MF_00105">
    <property type="entry name" value="GreA_GreB"/>
    <property type="match status" value="1"/>
</dbReference>
<name>A0A2J6X8L8_9BACT</name>
<keyword evidence="13" id="KW-0648">Protein biosynthesis</keyword>
<dbReference type="PANTHER" id="PTHR30437">
    <property type="entry name" value="TRANSCRIPTION ELONGATION FACTOR GREA"/>
    <property type="match status" value="1"/>
</dbReference>
<evidence type="ECO:0000256" key="8">
    <source>
        <dbReference type="HAMAP-Rule" id="MF_00105"/>
    </source>
</evidence>
<keyword evidence="4 8" id="KW-0238">DNA-binding</keyword>
<evidence type="ECO:0000256" key="6">
    <source>
        <dbReference type="ARBA" id="ARBA00024916"/>
    </source>
</evidence>
<evidence type="ECO:0000256" key="1">
    <source>
        <dbReference type="ARBA" id="ARBA00008213"/>
    </source>
</evidence>
<reference evidence="14 15" key="1">
    <citation type="submission" date="2018-01" db="EMBL/GenBank/DDBJ databases">
        <title>Metagenomic assembled genomes from two thermal pools in the Uzon Caldera, Kamchatka, Russia.</title>
        <authorList>
            <person name="Wilkins L."/>
            <person name="Ettinger C."/>
        </authorList>
    </citation>
    <scope>NUCLEOTIDE SEQUENCE [LARGE SCALE GENOMIC DNA]</scope>
    <source>
        <strain evidence="13">ARK-10</strain>
        <strain evidence="12">ZAV-07</strain>
    </source>
</reference>
<evidence type="ECO:0000313" key="14">
    <source>
        <dbReference type="Proteomes" id="UP000236910"/>
    </source>
</evidence>
<dbReference type="Pfam" id="PF01272">
    <property type="entry name" value="GreA_GreB"/>
    <property type="match status" value="1"/>
</dbReference>
<feature type="domain" description="Transcription elongation factor GreA/GreB N-terminal" evidence="11">
    <location>
        <begin position="9"/>
        <end position="79"/>
    </location>
</feature>
<comment type="similarity">
    <text evidence="1 8 9">Belongs to the GreA/GreB family.</text>
</comment>
<dbReference type="PROSITE" id="PS00830">
    <property type="entry name" value="GREAB_2"/>
    <property type="match status" value="1"/>
</dbReference>
<dbReference type="InterPro" id="IPR018151">
    <property type="entry name" value="TF_GreA/GreB_CS"/>
</dbReference>
<dbReference type="GO" id="GO:0003746">
    <property type="term" value="F:translation elongation factor activity"/>
    <property type="evidence" value="ECO:0007669"/>
    <property type="project" value="UniProtKB-KW"/>
</dbReference>
<dbReference type="GO" id="GO:0006354">
    <property type="term" value="P:DNA-templated transcription elongation"/>
    <property type="evidence" value="ECO:0007669"/>
    <property type="project" value="TreeGrafter"/>
</dbReference>
<comment type="caution">
    <text evidence="13">The sequence shown here is derived from an EMBL/GenBank/DDBJ whole genome shotgun (WGS) entry which is preliminary data.</text>
</comment>
<comment type="function">
    <text evidence="6 8 9">Necessary for efficient RNA polymerase transcription elongation past template-encoded arresting sites. The arresting sites in DNA have the property of trapping a certain fraction of elongating RNA polymerases that pass through, resulting in locked ternary complexes. Cleavage of the nascent transcript by cleavage factors such as GreA or GreB allows the resumption of elongation from the new 3'terminus. GreA releases sequences of 2 to 3 nucleotides.</text>
</comment>
<dbReference type="RefSeq" id="WP_416085711.1">
    <property type="nucleotide sequence ID" value="NZ_JBNARP010000013.1"/>
</dbReference>
<dbReference type="InterPro" id="IPR023459">
    <property type="entry name" value="Tscrpt_elong_fac_GreA/B_fam"/>
</dbReference>
<accession>A0A2J6X8L8</accession>
<dbReference type="FunFam" id="1.10.287.180:FF:000001">
    <property type="entry name" value="Transcription elongation factor GreA"/>
    <property type="match status" value="1"/>
</dbReference>
<dbReference type="InterPro" id="IPR036805">
    <property type="entry name" value="Tscrpt_elong_fac_GreA/B_N_sf"/>
</dbReference>
<dbReference type="PANTHER" id="PTHR30437:SF4">
    <property type="entry name" value="TRANSCRIPTION ELONGATION FACTOR GREA"/>
    <property type="match status" value="1"/>
</dbReference>
<dbReference type="NCBIfam" id="NF001263">
    <property type="entry name" value="PRK00226.1-4"/>
    <property type="match status" value="1"/>
</dbReference>
<feature type="domain" description="Transcription elongation factor GreA/GreB C-terminal" evidence="10">
    <location>
        <begin position="87"/>
        <end position="159"/>
    </location>
</feature>
<evidence type="ECO:0000256" key="3">
    <source>
        <dbReference type="ARBA" id="ARBA00023015"/>
    </source>
</evidence>
<evidence type="ECO:0000259" key="11">
    <source>
        <dbReference type="Pfam" id="PF03449"/>
    </source>
</evidence>
<proteinExistence type="inferred from homology"/>